<sequence>MRLTKVQIKGYRSFKAKTTILLDNHITVLLGANDHGKTNFLSALEHLNVDHPFEEERDLNWDEDADSGEFPSITYTLKPESGEKAGISVALTFQRRIDVVMDKLSALNDQRNGIESEIQHLKAALESAEAEEPEETSNGGEGETKQIPPDAAVSKLHQSKKVELATLEEMIELWERAREVLSVASKGDLSQKVADTAIANLKRSLVSSDAELKKANERKASTSDALAAAQSNGSATGVDQAKKTLRDIDAHISRWLKESARLRQSISRLEKHVESQKSKTNKEYLEIINQIGLLKADCPETFDLVRSGVGGKLEFVQGVVTEPLPQFLKPFLPKVQIFSSVERLPDEVNKDSILSDENLFMRGIFYYAGLEKNHWAKAFSQNDHTSKQLEDASVSLNEVLRRDWRQGRELEFKLQHRGNAKINLVISDPKVKRRYVRVSRRSSGFAHFFGLKTMLHAYEQEAPSASYIWMFDEPGMSLHPDGQHDLLQALDTISKQNQVIYTTHSLFMIDKNYPARHRLLAKANEGTRVDGKPFLGNWRAAIDALGLALPGTILFATHVLLVEGASDAIFLNALLQRMAEEGMHDLDINPLSIMPAGDSKEADAVARILMEASMRPRVAALYDGDDGGKRRKAKLDKVLEKDAHVVLEKQKTIEDYLPGFEDLFVPIAAAYGARVFGGDKKEIIAEITAALKEAGKDEKRVDVVLGAIKKAAKLDEAPSKVGIARDYAHALLGAEHKISKEEGDQLKKLVAMLQGALNLPTRTTAQDRILQ</sequence>
<dbReference type="Proteomes" id="UP000006377">
    <property type="component" value="Chromosome"/>
</dbReference>
<proteinExistence type="predicted"/>
<organism evidence="4 5">
    <name type="scientific">Parvibaculum lavamentivorans (strain DS-1 / DSM 13023 / NCIMB 13966)</name>
    <dbReference type="NCBI Taxonomy" id="402881"/>
    <lineage>
        <taxon>Bacteria</taxon>
        <taxon>Pseudomonadati</taxon>
        <taxon>Pseudomonadota</taxon>
        <taxon>Alphaproteobacteria</taxon>
        <taxon>Hyphomicrobiales</taxon>
        <taxon>Parvibaculaceae</taxon>
        <taxon>Parvibaculum</taxon>
    </lineage>
</organism>
<keyword evidence="5" id="KW-1185">Reference proteome</keyword>
<feature type="region of interest" description="Disordered" evidence="1">
    <location>
        <begin position="124"/>
        <end position="154"/>
    </location>
</feature>
<dbReference type="eggNOG" id="COG3593">
    <property type="taxonomic scope" value="Bacteria"/>
</dbReference>
<dbReference type="STRING" id="402881.Plav_1680"/>
<reference evidence="4 5" key="1">
    <citation type="journal article" date="2011" name="Stand. Genomic Sci.">
        <title>Complete genome sequence of Parvibaculum lavamentivorans type strain (DS-1(T)).</title>
        <authorList>
            <person name="Schleheck D."/>
            <person name="Weiss M."/>
            <person name="Pitluck S."/>
            <person name="Bruce D."/>
            <person name="Land M.L."/>
            <person name="Han S."/>
            <person name="Saunders E."/>
            <person name="Tapia R."/>
            <person name="Detter C."/>
            <person name="Brettin T."/>
            <person name="Han J."/>
            <person name="Woyke T."/>
            <person name="Goodwin L."/>
            <person name="Pennacchio L."/>
            <person name="Nolan M."/>
            <person name="Cook A.M."/>
            <person name="Kjelleberg S."/>
            <person name="Thomas T."/>
        </authorList>
    </citation>
    <scope>NUCLEOTIDE SEQUENCE [LARGE SCALE GENOMIC DNA]</scope>
    <source>
        <strain evidence="5">DS-1 / DSM 13023 / NCIMB 13966</strain>
    </source>
</reference>
<dbReference type="PANTHER" id="PTHR43581:SF4">
    <property type="entry name" value="ATP_GTP PHOSPHATASE"/>
    <property type="match status" value="1"/>
</dbReference>
<dbReference type="Gene3D" id="3.40.50.300">
    <property type="entry name" value="P-loop containing nucleotide triphosphate hydrolases"/>
    <property type="match status" value="2"/>
</dbReference>
<name>A7HTR6_PARL1</name>
<feature type="domain" description="Endonuclease GajA/Old nuclease/RecF-like AAA" evidence="2">
    <location>
        <begin position="1"/>
        <end position="509"/>
    </location>
</feature>
<dbReference type="PANTHER" id="PTHR43581">
    <property type="entry name" value="ATP/GTP PHOSPHATASE"/>
    <property type="match status" value="1"/>
</dbReference>
<dbReference type="InterPro" id="IPR051396">
    <property type="entry name" value="Bact_Antivir_Def_Nuclease"/>
</dbReference>
<dbReference type="InterPro" id="IPR041685">
    <property type="entry name" value="AAA_GajA/Old/RecF-like"/>
</dbReference>
<dbReference type="RefSeq" id="WP_012110590.1">
    <property type="nucleotide sequence ID" value="NC_009719.1"/>
</dbReference>
<dbReference type="Pfam" id="PF20469">
    <property type="entry name" value="OLD-like_TOPRIM"/>
    <property type="match status" value="1"/>
</dbReference>
<feature type="domain" description="OLD protein-like TOPRIM" evidence="3">
    <location>
        <begin position="554"/>
        <end position="625"/>
    </location>
</feature>
<dbReference type="KEGG" id="pla:Plav_1680"/>
<dbReference type="InterPro" id="IPR034139">
    <property type="entry name" value="TOPRIM_OLD"/>
</dbReference>
<dbReference type="Pfam" id="PF13175">
    <property type="entry name" value="AAA_15"/>
    <property type="match status" value="1"/>
</dbReference>
<evidence type="ECO:0000259" key="3">
    <source>
        <dbReference type="Pfam" id="PF20469"/>
    </source>
</evidence>
<dbReference type="HOGENOM" id="CLU_362416_0_0_5"/>
<gene>
    <name evidence="4" type="ordered locus">Plav_1680</name>
</gene>
<evidence type="ECO:0000313" key="5">
    <source>
        <dbReference type="Proteomes" id="UP000006377"/>
    </source>
</evidence>
<evidence type="ECO:0000259" key="2">
    <source>
        <dbReference type="Pfam" id="PF13175"/>
    </source>
</evidence>
<evidence type="ECO:0000256" key="1">
    <source>
        <dbReference type="SAM" id="MobiDB-lite"/>
    </source>
</evidence>
<dbReference type="SUPFAM" id="SSF52540">
    <property type="entry name" value="P-loop containing nucleoside triphosphate hydrolases"/>
    <property type="match status" value="1"/>
</dbReference>
<dbReference type="AlphaFoldDB" id="A7HTR6"/>
<protein>
    <submittedName>
        <fullName evidence="4">Uncharacterized protein</fullName>
    </submittedName>
</protein>
<dbReference type="InterPro" id="IPR027417">
    <property type="entry name" value="P-loop_NTPase"/>
</dbReference>
<accession>A7HTR6</accession>
<dbReference type="EMBL" id="CP000774">
    <property type="protein sequence ID" value="ABS63299.1"/>
    <property type="molecule type" value="Genomic_DNA"/>
</dbReference>
<evidence type="ECO:0000313" key="4">
    <source>
        <dbReference type="EMBL" id="ABS63299.1"/>
    </source>
</evidence>
<dbReference type="OrthoDB" id="3322489at2"/>
<dbReference type="eggNOG" id="COG1196">
    <property type="taxonomic scope" value="Bacteria"/>
</dbReference>
<feature type="region of interest" description="Disordered" evidence="1">
    <location>
        <begin position="216"/>
        <end position="235"/>
    </location>
</feature>